<dbReference type="Proteomes" id="UP000030889">
    <property type="component" value="Unassembled WGS sequence"/>
</dbReference>
<sequence>MKKYFLMFATFAAALTMMSCEKDKGNTGNGGNGGGETNPPTDELKLNLDEAVYYGEKIAADVGYYSMTFVVDGTSNKLRLDMFASVVDPVSTPKLTAGTYDLGTITEPTSKTYFVASNGSDTEGTLYWKEGTAVLVTGGSINVQSAAGGYTIKVNLTAGDETIEAKYSGSISFDDQRQDAPRTPITANAYLAQYTGECMLANEQLGQITLLMQDAENTNQQIQLVMTVPYPTEGDYPADNVPIPTGTFEVVEGNPTAAGQIIPTSNDVAEGTYSAEIVYNSGVISYGVLIQGGTVTIAKEGETYNVTTALEGTKFSYSNNKLQLGQHVTDIVWNLTGAQFGDYAVDMTNPMSSLTENKELTDLTGVFADPWGVPGTNNYIRRIILHNEDLVIDANNPYYNQDGTLYVSGEGDAMMMQLITSSASEFPVGTFNVENTYDYVYPVGNTLSGKPILNVGGADPLGLGVGTWYYYIGPNDEGQMAVLDGAGAVIKQGSINITTSDNKTYNIAVDIFDKYGHNITGTFAVTVDSGQASFSSNDATDSVVRTMPNTSFVPYSFEQHSGLAISF</sequence>
<proteinExistence type="predicted"/>
<reference evidence="1 2" key="1">
    <citation type="submission" date="2014-09" db="EMBL/GenBank/DDBJ databases">
        <title>Alistipes sp. 627, sp. nov., a novel member of the family Rikenellaceae isolated from human faeces.</title>
        <authorList>
            <person name="Shkoporov A.N."/>
            <person name="Chaplin A.V."/>
            <person name="Motuzova O.V."/>
            <person name="Kafarskaia L.I."/>
            <person name="Khokhlova E.V."/>
            <person name="Efimov B.A."/>
        </authorList>
    </citation>
    <scope>NUCLEOTIDE SEQUENCE [LARGE SCALE GENOMIC DNA]</scope>
    <source>
        <strain evidence="1 2">627</strain>
    </source>
</reference>
<protein>
    <submittedName>
        <fullName evidence="1">Uncharacterized protein</fullName>
    </submittedName>
</protein>
<dbReference type="PROSITE" id="PS51257">
    <property type="entry name" value="PROKAR_LIPOPROTEIN"/>
    <property type="match status" value="1"/>
</dbReference>
<accession>A0ABR4YHX2</accession>
<evidence type="ECO:0000313" key="2">
    <source>
        <dbReference type="Proteomes" id="UP000030889"/>
    </source>
</evidence>
<name>A0ABR4YHX2_9BACT</name>
<organism evidence="1 2">
    <name type="scientific">Alistipes inops</name>
    <dbReference type="NCBI Taxonomy" id="1501391"/>
    <lineage>
        <taxon>Bacteria</taxon>
        <taxon>Pseudomonadati</taxon>
        <taxon>Bacteroidota</taxon>
        <taxon>Bacteroidia</taxon>
        <taxon>Bacteroidales</taxon>
        <taxon>Rikenellaceae</taxon>
        <taxon>Alistipes</taxon>
    </lineage>
</organism>
<dbReference type="RefSeq" id="WP_035473668.1">
    <property type="nucleotide sequence ID" value="NZ_JRGF01000008.1"/>
</dbReference>
<comment type="caution">
    <text evidence="1">The sequence shown here is derived from an EMBL/GenBank/DDBJ whole genome shotgun (WGS) entry which is preliminary data.</text>
</comment>
<keyword evidence="2" id="KW-1185">Reference proteome</keyword>
<dbReference type="EMBL" id="JRGF01000008">
    <property type="protein sequence ID" value="KHE41865.1"/>
    <property type="molecule type" value="Genomic_DNA"/>
</dbReference>
<gene>
    <name evidence="1" type="ORF">LG35_07625</name>
</gene>
<evidence type="ECO:0000313" key="1">
    <source>
        <dbReference type="EMBL" id="KHE41865.1"/>
    </source>
</evidence>